<evidence type="ECO:0000313" key="2">
    <source>
        <dbReference type="EMBL" id="NDV34090.1"/>
    </source>
</evidence>
<feature type="transmembrane region" description="Helical" evidence="1">
    <location>
        <begin position="49"/>
        <end position="71"/>
    </location>
</feature>
<feature type="transmembrane region" description="Helical" evidence="1">
    <location>
        <begin position="208"/>
        <end position="233"/>
    </location>
</feature>
<protein>
    <submittedName>
        <fullName evidence="2">Uncharacterized protein</fullName>
    </submittedName>
</protein>
<keyword evidence="1" id="KW-0812">Transmembrane</keyword>
<sequence length="301" mass="32656">MVAMVTPVLIERFGGDLGGILGSSPTAIIAAVVGLYLELEGDESGLVGAIFNIPVGVAATSLFVYVWRILIPFLPLSWSRIKSLFLLLFVSFSVWVVFACSLIFGQKALEARYPTQSIPIWFGLTTYCIHFLVALTIVFCEQPAPPPQRKPLSPPLILLRGALSSLVIFTAIMLVLVDKGLAGVTTVFPAIFCSTMISLWLTQDRNVLTGVAGPMVLGVLSVPCFALTFYGLATVLRPLLPDAGLLLLCSVLVSYALSVLLVSVPFHFLLQCRKSLAPFKDTFEEDDELIPRRASLAPQRI</sequence>
<feature type="transmembrane region" description="Helical" evidence="1">
    <location>
        <begin position="83"/>
        <end position="106"/>
    </location>
</feature>
<name>A0A6B2LB01_9EUKA</name>
<dbReference type="EMBL" id="GIBP01005121">
    <property type="protein sequence ID" value="NDV34090.1"/>
    <property type="molecule type" value="Transcribed_RNA"/>
</dbReference>
<keyword evidence="1" id="KW-1133">Transmembrane helix</keyword>
<reference evidence="2" key="1">
    <citation type="journal article" date="2020" name="J. Eukaryot. Microbiol.">
        <title>De novo Sequencing, Assembly and Annotation of the Transcriptome for the Free-Living Testate Amoeba Arcella intermedia.</title>
        <authorList>
            <person name="Ribeiro G.M."/>
            <person name="Porfirio-Sousa A.L."/>
            <person name="Maurer-Alcala X.X."/>
            <person name="Katz L.A."/>
            <person name="Lahr D.J.G."/>
        </authorList>
    </citation>
    <scope>NUCLEOTIDE SEQUENCE</scope>
</reference>
<feature type="transmembrane region" description="Helical" evidence="1">
    <location>
        <begin position="17"/>
        <end position="37"/>
    </location>
</feature>
<organism evidence="2">
    <name type="scientific">Arcella intermedia</name>
    <dbReference type="NCBI Taxonomy" id="1963864"/>
    <lineage>
        <taxon>Eukaryota</taxon>
        <taxon>Amoebozoa</taxon>
        <taxon>Tubulinea</taxon>
        <taxon>Elardia</taxon>
        <taxon>Arcellinida</taxon>
        <taxon>Sphaerothecina</taxon>
        <taxon>Arcellidae</taxon>
        <taxon>Arcella</taxon>
    </lineage>
</organism>
<feature type="transmembrane region" description="Helical" evidence="1">
    <location>
        <begin position="118"/>
        <end position="140"/>
    </location>
</feature>
<feature type="transmembrane region" description="Helical" evidence="1">
    <location>
        <begin position="152"/>
        <end position="175"/>
    </location>
</feature>
<feature type="transmembrane region" description="Helical" evidence="1">
    <location>
        <begin position="181"/>
        <end position="201"/>
    </location>
</feature>
<dbReference type="AlphaFoldDB" id="A0A6B2LB01"/>
<evidence type="ECO:0000256" key="1">
    <source>
        <dbReference type="SAM" id="Phobius"/>
    </source>
</evidence>
<accession>A0A6B2LB01</accession>
<feature type="transmembrane region" description="Helical" evidence="1">
    <location>
        <begin position="245"/>
        <end position="270"/>
    </location>
</feature>
<keyword evidence="1" id="KW-0472">Membrane</keyword>
<proteinExistence type="predicted"/>